<keyword evidence="3" id="KW-1185">Reference proteome</keyword>
<evidence type="ECO:0000313" key="2">
    <source>
        <dbReference type="EMBL" id="RIB13274.1"/>
    </source>
</evidence>
<dbReference type="AlphaFoldDB" id="A0A397USU5"/>
<name>A0A397USU5_9GLOM</name>
<accession>A0A397USU5</accession>
<feature type="non-terminal residue" evidence="2">
    <location>
        <position position="215"/>
    </location>
</feature>
<proteinExistence type="predicted"/>
<gene>
    <name evidence="2" type="ORF">C2G38_2198350</name>
</gene>
<evidence type="ECO:0000313" key="3">
    <source>
        <dbReference type="Proteomes" id="UP000266673"/>
    </source>
</evidence>
<dbReference type="Proteomes" id="UP000266673">
    <property type="component" value="Unassembled WGS sequence"/>
</dbReference>
<feature type="transmembrane region" description="Helical" evidence="1">
    <location>
        <begin position="12"/>
        <end position="34"/>
    </location>
</feature>
<feature type="transmembrane region" description="Helical" evidence="1">
    <location>
        <begin position="54"/>
        <end position="73"/>
    </location>
</feature>
<keyword evidence="1" id="KW-0812">Transmembrane</keyword>
<keyword evidence="1" id="KW-0472">Membrane</keyword>
<organism evidence="2 3">
    <name type="scientific">Gigaspora rosea</name>
    <dbReference type="NCBI Taxonomy" id="44941"/>
    <lineage>
        <taxon>Eukaryota</taxon>
        <taxon>Fungi</taxon>
        <taxon>Fungi incertae sedis</taxon>
        <taxon>Mucoromycota</taxon>
        <taxon>Glomeromycotina</taxon>
        <taxon>Glomeromycetes</taxon>
        <taxon>Diversisporales</taxon>
        <taxon>Gigasporaceae</taxon>
        <taxon>Gigaspora</taxon>
    </lineage>
</organism>
<comment type="caution">
    <text evidence="2">The sequence shown here is derived from an EMBL/GenBank/DDBJ whole genome shotgun (WGS) entry which is preliminary data.</text>
</comment>
<reference evidence="2 3" key="1">
    <citation type="submission" date="2018-06" db="EMBL/GenBank/DDBJ databases">
        <title>Comparative genomics reveals the genomic features of Rhizophagus irregularis, R. cerebriforme, R. diaphanum and Gigaspora rosea, and their symbiotic lifestyle signature.</title>
        <authorList>
            <person name="Morin E."/>
            <person name="San Clemente H."/>
            <person name="Chen E.C.H."/>
            <person name="De La Providencia I."/>
            <person name="Hainaut M."/>
            <person name="Kuo A."/>
            <person name="Kohler A."/>
            <person name="Murat C."/>
            <person name="Tang N."/>
            <person name="Roy S."/>
            <person name="Loubradou J."/>
            <person name="Henrissat B."/>
            <person name="Grigoriev I.V."/>
            <person name="Corradi N."/>
            <person name="Roux C."/>
            <person name="Martin F.M."/>
        </authorList>
    </citation>
    <scope>NUCLEOTIDE SEQUENCE [LARGE SCALE GENOMIC DNA]</scope>
    <source>
        <strain evidence="2 3">DAOM 194757</strain>
    </source>
</reference>
<protein>
    <recommendedName>
        <fullName evidence="4">Transmembrane protein</fullName>
    </recommendedName>
</protein>
<evidence type="ECO:0008006" key="4">
    <source>
        <dbReference type="Google" id="ProtNLM"/>
    </source>
</evidence>
<dbReference type="EMBL" id="QKWP01000940">
    <property type="protein sequence ID" value="RIB13274.1"/>
    <property type="molecule type" value="Genomic_DNA"/>
</dbReference>
<sequence>MSVIQISITPSTVTSTVLSTVISISTSLITQISIPTSTPTITQTPQYFQDSNVIETLAIIGTLIITSAIAIIYKAKQLKNQNNEFKQTENKITVITTDNTITSINASITWMNNIIIVLSASDKPFEYLIQTIQLAIVTTAIIEEIKKQIIKAPYQGIVTKILENNLKTTELIIEKEVIKEENVQKEESNQTIIKTQVSPTKRKAIHNTSEAAEYF</sequence>
<evidence type="ECO:0000256" key="1">
    <source>
        <dbReference type="SAM" id="Phobius"/>
    </source>
</evidence>
<keyword evidence="1" id="KW-1133">Transmembrane helix</keyword>